<dbReference type="EMBL" id="UAQE01000004">
    <property type="protein sequence ID" value="SPU38559.1"/>
    <property type="molecule type" value="Genomic_DNA"/>
</dbReference>
<protein>
    <submittedName>
        <fullName evidence="1">YolD-like protein</fullName>
    </submittedName>
</protein>
<gene>
    <name evidence="1" type="ORF">NCTC7582_04522</name>
</gene>
<dbReference type="InterPro" id="IPR014962">
    <property type="entry name" value="YolD"/>
</dbReference>
<organism evidence="1 2">
    <name type="scientific">Lysinibacillus capsici</name>
    <dbReference type="NCBI Taxonomy" id="2115968"/>
    <lineage>
        <taxon>Bacteria</taxon>
        <taxon>Bacillati</taxon>
        <taxon>Bacillota</taxon>
        <taxon>Bacilli</taxon>
        <taxon>Bacillales</taxon>
        <taxon>Bacillaceae</taxon>
        <taxon>Lysinibacillus</taxon>
    </lineage>
</organism>
<dbReference type="RefSeq" id="WP_009370357.1">
    <property type="nucleotide sequence ID" value="NZ_CANLUV010000001.1"/>
</dbReference>
<proteinExistence type="predicted"/>
<reference evidence="1 2" key="1">
    <citation type="submission" date="2018-06" db="EMBL/GenBank/DDBJ databases">
        <authorList>
            <consortium name="Pathogen Informatics"/>
            <person name="Doyle S."/>
        </authorList>
    </citation>
    <scope>NUCLEOTIDE SEQUENCE [LARGE SCALE GENOMIC DNA]</scope>
    <source>
        <strain evidence="1 2">NCTC7582</strain>
    </source>
</reference>
<dbReference type="AlphaFoldDB" id="A0A2X1A2S4"/>
<evidence type="ECO:0000313" key="2">
    <source>
        <dbReference type="Proteomes" id="UP000251431"/>
    </source>
</evidence>
<dbReference type="Proteomes" id="UP000251431">
    <property type="component" value="Unassembled WGS sequence"/>
</dbReference>
<sequence length="111" mass="13229">MIRDRGTMKWTAMMLPEHLMLLKAWKQEVLTELPREHAEWELEELQQIITQAFTQHNYIMLTIWEHGNYVQWGGTIQAMNEDQLLLETITTTKHIPLRYIYAARIEDDGCD</sequence>
<accession>A0A2X1A2S4</accession>
<evidence type="ECO:0000313" key="1">
    <source>
        <dbReference type="EMBL" id="SPU38559.1"/>
    </source>
</evidence>
<dbReference type="Pfam" id="PF08863">
    <property type="entry name" value="YolD"/>
    <property type="match status" value="1"/>
</dbReference>
<name>A0A2X1A2S4_9BACI</name>